<evidence type="ECO:0000259" key="6">
    <source>
        <dbReference type="Pfam" id="PF04542"/>
    </source>
</evidence>
<organism evidence="8 9">
    <name type="scientific">Actinoplanes auranticolor</name>
    <dbReference type="NCBI Taxonomy" id="47988"/>
    <lineage>
        <taxon>Bacteria</taxon>
        <taxon>Bacillati</taxon>
        <taxon>Actinomycetota</taxon>
        <taxon>Actinomycetes</taxon>
        <taxon>Micromonosporales</taxon>
        <taxon>Micromonosporaceae</taxon>
        <taxon>Actinoplanes</taxon>
    </lineage>
</organism>
<dbReference type="GO" id="GO:0000428">
    <property type="term" value="C:DNA-directed RNA polymerase complex"/>
    <property type="evidence" value="ECO:0007669"/>
    <property type="project" value="UniProtKB-KW"/>
</dbReference>
<name>A0A919VL58_9ACTN</name>
<dbReference type="Gene3D" id="1.10.10.10">
    <property type="entry name" value="Winged helix-like DNA-binding domain superfamily/Winged helix DNA-binding domain"/>
    <property type="match status" value="1"/>
</dbReference>
<evidence type="ECO:0000259" key="7">
    <source>
        <dbReference type="Pfam" id="PF04545"/>
    </source>
</evidence>
<dbReference type="InterPro" id="IPR039425">
    <property type="entry name" value="RNA_pol_sigma-70-like"/>
</dbReference>
<dbReference type="InterPro" id="IPR014325">
    <property type="entry name" value="RNA_pol_sigma-E_actinobac"/>
</dbReference>
<dbReference type="Pfam" id="PF04542">
    <property type="entry name" value="Sigma70_r2"/>
    <property type="match status" value="1"/>
</dbReference>
<accession>A0A919VL58</accession>
<dbReference type="GO" id="GO:0006352">
    <property type="term" value="P:DNA-templated transcription initiation"/>
    <property type="evidence" value="ECO:0007669"/>
    <property type="project" value="InterPro"/>
</dbReference>
<dbReference type="GO" id="GO:0016987">
    <property type="term" value="F:sigma factor activity"/>
    <property type="evidence" value="ECO:0007669"/>
    <property type="project" value="UniProtKB-KW"/>
</dbReference>
<dbReference type="CDD" id="cd06171">
    <property type="entry name" value="Sigma70_r4"/>
    <property type="match status" value="1"/>
</dbReference>
<dbReference type="InterPro" id="IPR013324">
    <property type="entry name" value="RNA_pol_sigma_r3/r4-like"/>
</dbReference>
<dbReference type="GO" id="GO:0003677">
    <property type="term" value="F:DNA binding"/>
    <property type="evidence" value="ECO:0007669"/>
    <property type="project" value="UniProtKB-KW"/>
</dbReference>
<dbReference type="SUPFAM" id="SSF88659">
    <property type="entry name" value="Sigma3 and sigma4 domains of RNA polymerase sigma factors"/>
    <property type="match status" value="1"/>
</dbReference>
<dbReference type="InterPro" id="IPR036388">
    <property type="entry name" value="WH-like_DNA-bd_sf"/>
</dbReference>
<dbReference type="PANTHER" id="PTHR43133">
    <property type="entry name" value="RNA POLYMERASE ECF-TYPE SIGMA FACTO"/>
    <property type="match status" value="1"/>
</dbReference>
<evidence type="ECO:0000256" key="1">
    <source>
        <dbReference type="ARBA" id="ARBA00010641"/>
    </source>
</evidence>
<feature type="domain" description="RNA polymerase sigma-70 region 2" evidence="6">
    <location>
        <begin position="17"/>
        <end position="78"/>
    </location>
</feature>
<keyword evidence="5" id="KW-0804">Transcription</keyword>
<feature type="domain" description="RNA polymerase sigma-70 region 4" evidence="7">
    <location>
        <begin position="110"/>
        <end position="158"/>
    </location>
</feature>
<evidence type="ECO:0000313" key="9">
    <source>
        <dbReference type="Proteomes" id="UP000681340"/>
    </source>
</evidence>
<evidence type="ECO:0000256" key="3">
    <source>
        <dbReference type="ARBA" id="ARBA00023082"/>
    </source>
</evidence>
<dbReference type="NCBIfam" id="TIGR02983">
    <property type="entry name" value="SigE-fam_strep"/>
    <property type="match status" value="1"/>
</dbReference>
<evidence type="ECO:0000313" key="8">
    <source>
        <dbReference type="EMBL" id="GIM67482.1"/>
    </source>
</evidence>
<evidence type="ECO:0000256" key="2">
    <source>
        <dbReference type="ARBA" id="ARBA00023015"/>
    </source>
</evidence>
<keyword evidence="2" id="KW-0805">Transcription regulation</keyword>
<comment type="similarity">
    <text evidence="1">Belongs to the sigma-70 factor family. ECF subfamily.</text>
</comment>
<dbReference type="PANTHER" id="PTHR43133:SF50">
    <property type="entry name" value="ECF RNA POLYMERASE SIGMA FACTOR SIGM"/>
    <property type="match status" value="1"/>
</dbReference>
<dbReference type="Pfam" id="PF04545">
    <property type="entry name" value="Sigma70_r4"/>
    <property type="match status" value="1"/>
</dbReference>
<keyword evidence="3" id="KW-0731">Sigma factor</keyword>
<dbReference type="InterPro" id="IPR007627">
    <property type="entry name" value="RNA_pol_sigma70_r2"/>
</dbReference>
<comment type="caution">
    <text evidence="8">The sequence shown here is derived from an EMBL/GenBank/DDBJ whole genome shotgun (WGS) entry which is preliminary data.</text>
</comment>
<evidence type="ECO:0000256" key="4">
    <source>
        <dbReference type="ARBA" id="ARBA00023125"/>
    </source>
</evidence>
<proteinExistence type="inferred from homology"/>
<keyword evidence="4" id="KW-0238">DNA-binding</keyword>
<keyword evidence="9" id="KW-1185">Reference proteome</keyword>
<dbReference type="SUPFAM" id="SSF88946">
    <property type="entry name" value="Sigma2 domain of RNA polymerase sigma factors"/>
    <property type="match status" value="1"/>
</dbReference>
<dbReference type="InterPro" id="IPR007630">
    <property type="entry name" value="RNA_pol_sigma70_r4"/>
</dbReference>
<dbReference type="NCBIfam" id="TIGR02937">
    <property type="entry name" value="sigma70-ECF"/>
    <property type="match status" value="1"/>
</dbReference>
<dbReference type="Gene3D" id="1.10.1740.10">
    <property type="match status" value="1"/>
</dbReference>
<evidence type="ECO:0000256" key="5">
    <source>
        <dbReference type="ARBA" id="ARBA00023163"/>
    </source>
</evidence>
<sequence>MAVVGVRGDDEFVEFAQANSARLQRAAYLLTGDRHQAEDAAQAALVRVYATWGRVRRKDPYAYARTVLANLVTDQWRRPIREYATEELPERPLPRDLADEVTRRRWLIGALQTLSPRERTVVVLRHFFDATEVDVARELNLSLGTVKSLNSRALAKLRVSIPSPRRAESGVRP</sequence>
<dbReference type="EMBL" id="BOQL01000022">
    <property type="protein sequence ID" value="GIM67482.1"/>
    <property type="molecule type" value="Genomic_DNA"/>
</dbReference>
<dbReference type="InterPro" id="IPR014284">
    <property type="entry name" value="RNA_pol_sigma-70_dom"/>
</dbReference>
<dbReference type="InterPro" id="IPR013325">
    <property type="entry name" value="RNA_pol_sigma_r2"/>
</dbReference>
<dbReference type="Proteomes" id="UP000681340">
    <property type="component" value="Unassembled WGS sequence"/>
</dbReference>
<keyword evidence="8" id="KW-0240">DNA-directed RNA polymerase</keyword>
<protein>
    <submittedName>
        <fullName evidence="8">DNA-directed RNA polymerase sigma-70 factor</fullName>
    </submittedName>
</protein>
<dbReference type="AlphaFoldDB" id="A0A919VL58"/>
<gene>
    <name evidence="8" type="primary">rpoE_9</name>
    <name evidence="8" type="ORF">Aau02nite_27440</name>
</gene>
<reference evidence="8" key="1">
    <citation type="submission" date="2021-03" db="EMBL/GenBank/DDBJ databases">
        <title>Whole genome shotgun sequence of Actinoplanes auranticolor NBRC 12245.</title>
        <authorList>
            <person name="Komaki H."/>
            <person name="Tamura T."/>
        </authorList>
    </citation>
    <scope>NUCLEOTIDE SEQUENCE</scope>
    <source>
        <strain evidence="8">NBRC 12245</strain>
    </source>
</reference>